<comment type="pathway">
    <text evidence="2">Secondary metabolite biosynthesis.</text>
</comment>
<dbReference type="SUPFAM" id="SSF48264">
    <property type="entry name" value="Cytochrome P450"/>
    <property type="match status" value="1"/>
</dbReference>
<dbReference type="InterPro" id="IPR002401">
    <property type="entry name" value="Cyt_P450_E_grp-I"/>
</dbReference>
<dbReference type="InterPro" id="IPR036396">
    <property type="entry name" value="Cyt_P450_sf"/>
</dbReference>
<dbReference type="EMBL" id="KN837291">
    <property type="protein sequence ID" value="KIJ29077.1"/>
    <property type="molecule type" value="Genomic_DNA"/>
</dbReference>
<accession>A0A0C9TBF7</accession>
<keyword evidence="7" id="KW-0408">Iron</keyword>
<keyword evidence="4" id="KW-0349">Heme</keyword>
<evidence type="ECO:0000256" key="8">
    <source>
        <dbReference type="ARBA" id="ARBA00023033"/>
    </source>
</evidence>
<dbReference type="CDD" id="cd11065">
    <property type="entry name" value="CYP64-like"/>
    <property type="match status" value="1"/>
</dbReference>
<comment type="similarity">
    <text evidence="3">Belongs to the cytochrome P450 family.</text>
</comment>
<keyword evidence="5" id="KW-0479">Metal-binding</keyword>
<dbReference type="AlphaFoldDB" id="A0A0C9TBF7"/>
<evidence type="ECO:0000256" key="5">
    <source>
        <dbReference type="ARBA" id="ARBA00022723"/>
    </source>
</evidence>
<dbReference type="EMBL" id="KN837370">
    <property type="protein sequence ID" value="KIJ26413.1"/>
    <property type="molecule type" value="Genomic_DNA"/>
</dbReference>
<evidence type="ECO:0000256" key="6">
    <source>
        <dbReference type="ARBA" id="ARBA00023002"/>
    </source>
</evidence>
<dbReference type="Proteomes" id="UP000054279">
    <property type="component" value="Unassembled WGS sequence"/>
</dbReference>
<dbReference type="InterPro" id="IPR050364">
    <property type="entry name" value="Cytochrome_P450_fung"/>
</dbReference>
<dbReference type="OrthoDB" id="2789670at2759"/>
<dbReference type="GO" id="GO:0005506">
    <property type="term" value="F:iron ion binding"/>
    <property type="evidence" value="ECO:0007669"/>
    <property type="project" value="InterPro"/>
</dbReference>
<dbReference type="HOGENOM" id="CLU_001570_2_3_1"/>
<evidence type="ECO:0000256" key="2">
    <source>
        <dbReference type="ARBA" id="ARBA00005179"/>
    </source>
</evidence>
<dbReference type="InterPro" id="IPR001128">
    <property type="entry name" value="Cyt_P450"/>
</dbReference>
<evidence type="ECO:0008006" key="12">
    <source>
        <dbReference type="Google" id="ProtNLM"/>
    </source>
</evidence>
<dbReference type="GO" id="GO:0004497">
    <property type="term" value="F:monooxygenase activity"/>
    <property type="evidence" value="ECO:0007669"/>
    <property type="project" value="UniProtKB-KW"/>
</dbReference>
<evidence type="ECO:0000313" key="10">
    <source>
        <dbReference type="EMBL" id="KIJ29077.1"/>
    </source>
</evidence>
<sequence>MSVLYIAAAILLYQFYRLIRRSAQRPPGPKPWPIIGNLLQMPKSHEWLTFAACGIEYGHCVYLTILGQPILVLSSLQAANELLEQRSAIYSSRPRLVMAGDLTGFDQSIALMPYTDRFREMRQLLKKELSDSSLKIYWPLHEEESRILVKNLLAEPAQLADWVRYYAGSIILKVTYVMAAFSEASQPGNWLVDLIPWLRHVPDWMPGAEFKRKATQWSKLHMEVIEEPYIWAKAYQDSMALITPHFTTTVLSTESNEALTEEQDNLLLWASASLFGGGADTTVAAISSFFLAMALHPEIQRQGQKEIDDVLHGKRLPKVEDMPSLPFVRNIMREVLRWNPVAPLGVPHLLTQDEMYRNYKTPKGTIVMPNIWLILHDPEVFPEPNNFNPIRFFKSERAVKTLGVAFGFGRRPYPGVSFAESSMFIAIATALAVCDISTAVDNERGSSISANVLYKTGTISHPPAFTCSIKSRSESAMKLLQRTLEEEKVS</sequence>
<evidence type="ECO:0000256" key="4">
    <source>
        <dbReference type="ARBA" id="ARBA00022617"/>
    </source>
</evidence>
<keyword evidence="11" id="KW-1185">Reference proteome</keyword>
<keyword evidence="6" id="KW-0560">Oxidoreductase</keyword>
<protein>
    <recommendedName>
        <fullName evidence="12">Cytochrome P450</fullName>
    </recommendedName>
</protein>
<evidence type="ECO:0000256" key="3">
    <source>
        <dbReference type="ARBA" id="ARBA00010617"/>
    </source>
</evidence>
<dbReference type="GO" id="GO:0020037">
    <property type="term" value="F:heme binding"/>
    <property type="evidence" value="ECO:0007669"/>
    <property type="project" value="InterPro"/>
</dbReference>
<dbReference type="Pfam" id="PF00067">
    <property type="entry name" value="p450"/>
    <property type="match status" value="1"/>
</dbReference>
<dbReference type="PANTHER" id="PTHR46300">
    <property type="entry name" value="P450, PUTATIVE (EUROFUNG)-RELATED-RELATED"/>
    <property type="match status" value="1"/>
</dbReference>
<dbReference type="Gene3D" id="1.10.630.10">
    <property type="entry name" value="Cytochrome P450"/>
    <property type="match status" value="1"/>
</dbReference>
<proteinExistence type="inferred from homology"/>
<evidence type="ECO:0000313" key="9">
    <source>
        <dbReference type="EMBL" id="KIJ26413.1"/>
    </source>
</evidence>
<reference evidence="9 11" key="1">
    <citation type="submission" date="2014-06" db="EMBL/GenBank/DDBJ databases">
        <title>Evolutionary Origins and Diversification of the Mycorrhizal Mutualists.</title>
        <authorList>
            <consortium name="DOE Joint Genome Institute"/>
            <consortium name="Mycorrhizal Genomics Consortium"/>
            <person name="Kohler A."/>
            <person name="Kuo A."/>
            <person name="Nagy L.G."/>
            <person name="Floudas D."/>
            <person name="Copeland A."/>
            <person name="Barry K.W."/>
            <person name="Cichocki N."/>
            <person name="Veneault-Fourrey C."/>
            <person name="LaButti K."/>
            <person name="Lindquist E.A."/>
            <person name="Lipzen A."/>
            <person name="Lundell T."/>
            <person name="Morin E."/>
            <person name="Murat C."/>
            <person name="Riley R."/>
            <person name="Ohm R."/>
            <person name="Sun H."/>
            <person name="Tunlid A."/>
            <person name="Henrissat B."/>
            <person name="Grigoriev I.V."/>
            <person name="Hibbett D.S."/>
            <person name="Martin F."/>
        </authorList>
    </citation>
    <scope>NUCLEOTIDE SEQUENCE [LARGE SCALE GENOMIC DNA]</scope>
    <source>
        <strain evidence="9 11">SS14</strain>
    </source>
</reference>
<dbReference type="PRINTS" id="PR00463">
    <property type="entry name" value="EP450I"/>
</dbReference>
<dbReference type="GO" id="GO:0016705">
    <property type="term" value="F:oxidoreductase activity, acting on paired donors, with incorporation or reduction of molecular oxygen"/>
    <property type="evidence" value="ECO:0007669"/>
    <property type="project" value="InterPro"/>
</dbReference>
<evidence type="ECO:0000256" key="1">
    <source>
        <dbReference type="ARBA" id="ARBA00001971"/>
    </source>
</evidence>
<evidence type="ECO:0000256" key="7">
    <source>
        <dbReference type="ARBA" id="ARBA00023004"/>
    </source>
</evidence>
<dbReference type="PANTHER" id="PTHR46300:SF7">
    <property type="entry name" value="P450, PUTATIVE (EUROFUNG)-RELATED"/>
    <property type="match status" value="1"/>
</dbReference>
<keyword evidence="8" id="KW-0503">Monooxygenase</keyword>
<organism evidence="9 11">
    <name type="scientific">Sphaerobolus stellatus (strain SS14)</name>
    <dbReference type="NCBI Taxonomy" id="990650"/>
    <lineage>
        <taxon>Eukaryota</taxon>
        <taxon>Fungi</taxon>
        <taxon>Dikarya</taxon>
        <taxon>Basidiomycota</taxon>
        <taxon>Agaricomycotina</taxon>
        <taxon>Agaricomycetes</taxon>
        <taxon>Phallomycetidae</taxon>
        <taxon>Geastrales</taxon>
        <taxon>Sphaerobolaceae</taxon>
        <taxon>Sphaerobolus</taxon>
    </lineage>
</organism>
<gene>
    <name evidence="10" type="ORF">M422DRAFT_784422</name>
    <name evidence="9" type="ORF">M422DRAFT_785261</name>
</gene>
<evidence type="ECO:0000313" key="11">
    <source>
        <dbReference type="Proteomes" id="UP000054279"/>
    </source>
</evidence>
<comment type="cofactor">
    <cofactor evidence="1">
        <name>heme</name>
        <dbReference type="ChEBI" id="CHEBI:30413"/>
    </cofactor>
</comment>
<name>A0A0C9TBF7_SPHS4</name>